<evidence type="ECO:0000313" key="4">
    <source>
        <dbReference type="EMBL" id="MDN4507586.1"/>
    </source>
</evidence>
<dbReference type="InterPro" id="IPR025736">
    <property type="entry name" value="PucR_C-HTH_dom"/>
</dbReference>
<protein>
    <submittedName>
        <fullName evidence="4">Helix-turn-helix domain-containing protein</fullName>
    </submittedName>
</protein>
<feature type="domain" description="CdaR GGDEF-like" evidence="3">
    <location>
        <begin position="18"/>
        <end position="127"/>
    </location>
</feature>
<dbReference type="PANTHER" id="PTHR33744:SF1">
    <property type="entry name" value="DNA-BINDING TRANSCRIPTIONAL ACTIVATOR ADER"/>
    <property type="match status" value="1"/>
</dbReference>
<reference evidence="4 5" key="1">
    <citation type="submission" date="2023-07" db="EMBL/GenBank/DDBJ databases">
        <title>Strategy for survival of the halotoleranting strain Dietzia MX2 from the Yakshinskoe mineral salts deposit.</title>
        <authorList>
            <person name="Kharitonova M.A."/>
            <person name="Kupriyanova-Ashina F.G."/>
            <person name="Shakirov T.R."/>
            <person name="Vafina M.S."/>
            <person name="Ilinskaya O.N."/>
        </authorList>
    </citation>
    <scope>NUCLEOTIDE SEQUENCE [LARGE SCALE GENOMIC DNA]</scope>
    <source>
        <strain evidence="4 5">MX2</strain>
    </source>
</reference>
<sequence length="245" mass="25938">MRGELLAEVLAPGEHDLEAICRRAALLGVDVDTDLVALVITPAEERMPRALQAECRALARADDGLVTTYGDRAVMLLPGSDAGATARDVAARLAAHQATVGGSGPIAGVAGLADVGDHVERARRAARLLIALDRAGSGAAAQELGLYGLLFSEADREFVGQFIERSLGPVRAADRGRGTSLLDTLQAWFAADGSPSATADRLFVHVNTVYQRLDRLDTILGPGWRRGDQALELRLALRMAELRGV</sequence>
<dbReference type="Gene3D" id="1.10.10.2840">
    <property type="entry name" value="PucR C-terminal helix-turn-helix domain"/>
    <property type="match status" value="1"/>
</dbReference>
<dbReference type="InterPro" id="IPR051448">
    <property type="entry name" value="CdaR-like_regulators"/>
</dbReference>
<dbReference type="InterPro" id="IPR041522">
    <property type="entry name" value="CdaR_GGDEF"/>
</dbReference>
<dbReference type="Proteomes" id="UP001172702">
    <property type="component" value="Unassembled WGS sequence"/>
</dbReference>
<evidence type="ECO:0000259" key="2">
    <source>
        <dbReference type="Pfam" id="PF13556"/>
    </source>
</evidence>
<name>A0ABT8H556_9ACTN</name>
<keyword evidence="5" id="KW-1185">Reference proteome</keyword>
<comment type="similarity">
    <text evidence="1">Belongs to the CdaR family.</text>
</comment>
<accession>A0ABT8H556</accession>
<evidence type="ECO:0000313" key="5">
    <source>
        <dbReference type="Proteomes" id="UP001172702"/>
    </source>
</evidence>
<evidence type="ECO:0000259" key="3">
    <source>
        <dbReference type="Pfam" id="PF17853"/>
    </source>
</evidence>
<dbReference type="Pfam" id="PF17853">
    <property type="entry name" value="GGDEF_2"/>
    <property type="match status" value="1"/>
</dbReference>
<dbReference type="PANTHER" id="PTHR33744">
    <property type="entry name" value="CARBOHYDRATE DIACID REGULATOR"/>
    <property type="match status" value="1"/>
</dbReference>
<dbReference type="Pfam" id="PF13556">
    <property type="entry name" value="HTH_30"/>
    <property type="match status" value="1"/>
</dbReference>
<dbReference type="InterPro" id="IPR042070">
    <property type="entry name" value="PucR_C-HTH_sf"/>
</dbReference>
<proteinExistence type="inferred from homology"/>
<evidence type="ECO:0000256" key="1">
    <source>
        <dbReference type="ARBA" id="ARBA00006754"/>
    </source>
</evidence>
<dbReference type="RefSeq" id="WP_301163114.1">
    <property type="nucleotide sequence ID" value="NZ_JAUHTB010000029.1"/>
</dbReference>
<comment type="caution">
    <text evidence="4">The sequence shown here is derived from an EMBL/GenBank/DDBJ whole genome shotgun (WGS) entry which is preliminary data.</text>
</comment>
<feature type="domain" description="PucR C-terminal helix-turn-helix" evidence="2">
    <location>
        <begin position="181"/>
        <end position="238"/>
    </location>
</feature>
<organism evidence="4 5">
    <name type="scientific">Dietzia maris</name>
    <dbReference type="NCBI Taxonomy" id="37915"/>
    <lineage>
        <taxon>Bacteria</taxon>
        <taxon>Bacillati</taxon>
        <taxon>Actinomycetota</taxon>
        <taxon>Actinomycetes</taxon>
        <taxon>Mycobacteriales</taxon>
        <taxon>Dietziaceae</taxon>
        <taxon>Dietzia</taxon>
    </lineage>
</organism>
<dbReference type="EMBL" id="JAUHTB010000029">
    <property type="protein sequence ID" value="MDN4507586.1"/>
    <property type="molecule type" value="Genomic_DNA"/>
</dbReference>
<gene>
    <name evidence="4" type="ORF">QYF62_16215</name>
</gene>